<evidence type="ECO:0000259" key="1">
    <source>
        <dbReference type="Pfam" id="PF08450"/>
    </source>
</evidence>
<dbReference type="AlphaFoldDB" id="A0A9P9ID01"/>
<comment type="caution">
    <text evidence="2">The sequence shown here is derived from an EMBL/GenBank/DDBJ whole genome shotgun (WGS) entry which is preliminary data.</text>
</comment>
<dbReference type="SUPFAM" id="SSF63829">
    <property type="entry name" value="Calcium-dependent phosphotriesterase"/>
    <property type="match status" value="1"/>
</dbReference>
<dbReference type="InterPro" id="IPR013658">
    <property type="entry name" value="SGL"/>
</dbReference>
<dbReference type="Proteomes" id="UP000700596">
    <property type="component" value="Unassembled WGS sequence"/>
</dbReference>
<gene>
    <name evidence="2" type="ORF">B0J11DRAFT_108153</name>
</gene>
<dbReference type="PANTHER" id="PTHR42060:SF1">
    <property type="entry name" value="NHL REPEAT-CONTAINING PROTEIN"/>
    <property type="match status" value="1"/>
</dbReference>
<organism evidence="2 3">
    <name type="scientific">Dendryphion nanum</name>
    <dbReference type="NCBI Taxonomy" id="256645"/>
    <lineage>
        <taxon>Eukaryota</taxon>
        <taxon>Fungi</taxon>
        <taxon>Dikarya</taxon>
        <taxon>Ascomycota</taxon>
        <taxon>Pezizomycotina</taxon>
        <taxon>Dothideomycetes</taxon>
        <taxon>Pleosporomycetidae</taxon>
        <taxon>Pleosporales</taxon>
        <taxon>Torulaceae</taxon>
        <taxon>Dendryphion</taxon>
    </lineage>
</organism>
<dbReference type="Gene3D" id="2.120.10.30">
    <property type="entry name" value="TolB, C-terminal domain"/>
    <property type="match status" value="1"/>
</dbReference>
<dbReference type="InterPro" id="IPR011042">
    <property type="entry name" value="6-blade_b-propeller_TolB-like"/>
</dbReference>
<protein>
    <recommendedName>
        <fullName evidence="1">SMP-30/Gluconolactonase/LRE-like region domain-containing protein</fullName>
    </recommendedName>
</protein>
<evidence type="ECO:0000313" key="3">
    <source>
        <dbReference type="Proteomes" id="UP000700596"/>
    </source>
</evidence>
<dbReference type="Pfam" id="PF08450">
    <property type="entry name" value="SGL"/>
    <property type="match status" value="1"/>
</dbReference>
<name>A0A9P9ID01_9PLEO</name>
<dbReference type="OrthoDB" id="9977941at2759"/>
<sequence>MMTYLANPTIDRFPNADYKGLRNVHGMVKILYSDSPAIDQQLLCSESLVAIFNMHVSAIITATVLPFSALSLQFSYPKTIYQFPNTTWLENIYATRNGSLLTGIIGVPELYLIDPSKTPATSNLVFTFPNVSAVFGIAELVPDTFAVAVGNFSVATGKGGGFSVWNIDLRRKTIGPTARKVTDIQNAQLLNGMISLNDRNLMIADSGAGHVVKLDVMTGKYGILIDHPSMKPVPGAALKIGINGIKIRNQYLYWTNTFQNTVSRVKIDRDGKAVGTFETISNNVSIPDDFALTEDGSIIVARPFANVVDRVTPDGKIDTIAGSVNSSDVAGSTAVALGRTAKDRGVAYISTNGGQSSPVNGTIEGGKIVAIDLC</sequence>
<accession>A0A9P9ID01</accession>
<dbReference type="InterPro" id="IPR052998">
    <property type="entry name" value="Hetero-Diels-Alderase-like"/>
</dbReference>
<feature type="domain" description="SMP-30/Gluconolactonase/LRE-like region" evidence="1">
    <location>
        <begin position="244"/>
        <end position="320"/>
    </location>
</feature>
<evidence type="ECO:0000313" key="2">
    <source>
        <dbReference type="EMBL" id="KAH7117048.1"/>
    </source>
</evidence>
<reference evidence="2" key="1">
    <citation type="journal article" date="2021" name="Nat. Commun.">
        <title>Genetic determinants of endophytism in the Arabidopsis root mycobiome.</title>
        <authorList>
            <person name="Mesny F."/>
            <person name="Miyauchi S."/>
            <person name="Thiergart T."/>
            <person name="Pickel B."/>
            <person name="Atanasova L."/>
            <person name="Karlsson M."/>
            <person name="Huettel B."/>
            <person name="Barry K.W."/>
            <person name="Haridas S."/>
            <person name="Chen C."/>
            <person name="Bauer D."/>
            <person name="Andreopoulos W."/>
            <person name="Pangilinan J."/>
            <person name="LaButti K."/>
            <person name="Riley R."/>
            <person name="Lipzen A."/>
            <person name="Clum A."/>
            <person name="Drula E."/>
            <person name="Henrissat B."/>
            <person name="Kohler A."/>
            <person name="Grigoriev I.V."/>
            <person name="Martin F.M."/>
            <person name="Hacquard S."/>
        </authorList>
    </citation>
    <scope>NUCLEOTIDE SEQUENCE</scope>
    <source>
        <strain evidence="2">MPI-CAGE-CH-0243</strain>
    </source>
</reference>
<proteinExistence type="predicted"/>
<keyword evidence="3" id="KW-1185">Reference proteome</keyword>
<dbReference type="PANTHER" id="PTHR42060">
    <property type="entry name" value="NHL REPEAT-CONTAINING PROTEIN-RELATED"/>
    <property type="match status" value="1"/>
</dbReference>
<dbReference type="EMBL" id="JAGMWT010000014">
    <property type="protein sequence ID" value="KAH7117048.1"/>
    <property type="molecule type" value="Genomic_DNA"/>
</dbReference>